<dbReference type="PANTHER" id="PTHR46904">
    <property type="entry name" value="CENTROMERE PROTEIN T"/>
    <property type="match status" value="1"/>
</dbReference>
<evidence type="ECO:0000313" key="8">
    <source>
        <dbReference type="EMBL" id="KAL1253351.1"/>
    </source>
</evidence>
<feature type="region of interest" description="Disordered" evidence="6">
    <location>
        <begin position="1006"/>
        <end position="1025"/>
    </location>
</feature>
<name>A0ABR3LMP9_9TELE</name>
<comment type="similarity">
    <text evidence="3">Belongs to the CENP-T/CNN1 family.</text>
</comment>
<feature type="compositionally biased region" description="Basic and acidic residues" evidence="6">
    <location>
        <begin position="573"/>
        <end position="587"/>
    </location>
</feature>
<feature type="region of interest" description="Disordered" evidence="6">
    <location>
        <begin position="324"/>
        <end position="359"/>
    </location>
</feature>
<feature type="region of interest" description="Disordered" evidence="6">
    <location>
        <begin position="27"/>
        <end position="96"/>
    </location>
</feature>
<dbReference type="Pfam" id="PF15511">
    <property type="entry name" value="CENP-T_C"/>
    <property type="match status" value="1"/>
</dbReference>
<dbReference type="CDD" id="cd22920">
    <property type="entry name" value="HFD_CENP-T"/>
    <property type="match status" value="1"/>
</dbReference>
<feature type="compositionally biased region" description="Basic and acidic residues" evidence="6">
    <location>
        <begin position="1012"/>
        <end position="1025"/>
    </location>
</feature>
<dbReference type="InterPro" id="IPR028255">
    <property type="entry name" value="CENP-T"/>
</dbReference>
<feature type="compositionally biased region" description="Acidic residues" evidence="6">
    <location>
        <begin position="341"/>
        <end position="359"/>
    </location>
</feature>
<dbReference type="Proteomes" id="UP001558613">
    <property type="component" value="Unassembled WGS sequence"/>
</dbReference>
<comment type="caution">
    <text evidence="8">The sequence shown here is derived from an EMBL/GenBank/DDBJ whole genome shotgun (WGS) entry which is preliminary data.</text>
</comment>
<dbReference type="InterPro" id="IPR035425">
    <property type="entry name" value="CENP-T/H4_C"/>
</dbReference>
<feature type="region of interest" description="Disordered" evidence="6">
    <location>
        <begin position="969"/>
        <end position="991"/>
    </location>
</feature>
<evidence type="ECO:0000256" key="3">
    <source>
        <dbReference type="ARBA" id="ARBA00010137"/>
    </source>
</evidence>
<feature type="compositionally biased region" description="Polar residues" evidence="6">
    <location>
        <begin position="116"/>
        <end position="140"/>
    </location>
</feature>
<evidence type="ECO:0000256" key="6">
    <source>
        <dbReference type="SAM" id="MobiDB-lite"/>
    </source>
</evidence>
<gene>
    <name evidence="8" type="ORF">QQF64_018044</name>
</gene>
<keyword evidence="5" id="KW-0539">Nucleus</keyword>
<organism evidence="8 9">
    <name type="scientific">Cirrhinus molitorella</name>
    <name type="common">mud carp</name>
    <dbReference type="NCBI Taxonomy" id="172907"/>
    <lineage>
        <taxon>Eukaryota</taxon>
        <taxon>Metazoa</taxon>
        <taxon>Chordata</taxon>
        <taxon>Craniata</taxon>
        <taxon>Vertebrata</taxon>
        <taxon>Euteleostomi</taxon>
        <taxon>Actinopterygii</taxon>
        <taxon>Neopterygii</taxon>
        <taxon>Teleostei</taxon>
        <taxon>Ostariophysi</taxon>
        <taxon>Cypriniformes</taxon>
        <taxon>Cyprinidae</taxon>
        <taxon>Labeoninae</taxon>
        <taxon>Labeonini</taxon>
        <taxon>Cirrhinus</taxon>
    </lineage>
</organism>
<evidence type="ECO:0000256" key="2">
    <source>
        <dbReference type="ARBA" id="ARBA00004286"/>
    </source>
</evidence>
<feature type="compositionally biased region" description="Low complexity" evidence="6">
    <location>
        <begin position="864"/>
        <end position="888"/>
    </location>
</feature>
<dbReference type="Gene3D" id="1.10.20.10">
    <property type="entry name" value="Histone, subunit A"/>
    <property type="match status" value="1"/>
</dbReference>
<keyword evidence="9" id="KW-1185">Reference proteome</keyword>
<feature type="region of interest" description="Disordered" evidence="6">
    <location>
        <begin position="864"/>
        <end position="895"/>
    </location>
</feature>
<accession>A0ABR3LMP9</accession>
<dbReference type="EMBL" id="JAYMGO010000021">
    <property type="protein sequence ID" value="KAL1253351.1"/>
    <property type="molecule type" value="Genomic_DNA"/>
</dbReference>
<feature type="compositionally biased region" description="Acidic residues" evidence="6">
    <location>
        <begin position="616"/>
        <end position="638"/>
    </location>
</feature>
<sequence>MDLTEDDISARVLLRRVLHTELPRSPVTRSATNVRRSMRLKNTPGLESPGSALRQRLKKKLHESASQSPAPSPKRPRSTGANTNPPVTAPSPLYDEDMTTRGLLRGIIQMETESSLLMSGQPALQESEPNLAESSVSSAGERTEGLSGVELSDLTLHTEPLTHVVRGLSRRKPQRVFSVSAFEHQLDQLPDNTEDVSRVSHKGDASQDLDSSSGSRSGLNLTLKTPFVEKRTERAGLQRKVSNRRLPSVDAFDEAVQRCLEQGPNQDHSVFQDGKTLEDSSWQKFTLGLNDVTELYVQPKKDDTVGPSEEMERDALHELKRVSEVPDSEPLIQEEKGYEMESQDDGEEEVVPSSQDDELLSAEDDIVLAPTQAMTESLPASHDVELHEREFVEEVEIGNVVEIEYEAVVETEDQKVVEIVDDSVEEIEDEEVEDENAEEFEDENAEEVQDENVEEVQDENVEEVQDENIEFEDENVEEFEDGNVEEVEDENIEEVEEEIAEEVQDEEFVEAEHENIKVNPDSSQYLERITRRAHRSEGGGAILGIPAATRVTKSFGAGLNPREKDLLDLVDESRELLQDFPNEEREAPGSPEFPQLHPAAEVSTEEQRSQQHEASLAEEDVPELAEDEEEEEEDELMDSEPVNQSPEFPQEEDDDDDDDALSAELSIKTPAFVRQKRVFASPTAQTTPTVLKEVNAGPAPQVAKRAPRQKRQTEVNVLPKSYVMSVFKHFAKTKVASDVYPAINEILKKYFERLADDLEAYATHAKRKTIEVEDFELLMRRQGFVTDSTPVNILIEKYLPLEYRKLLIPVATSGNKVIPKQRSVRLNLDPNLSVPDPAHISHRFHCGVAIDRVSYPDVGSLWPSGAPTSSSSPSPTCSDPSTFSTSRSSQKRSRHLLAHDSPVEVSVLLALFLVRSCQNLDPVDPNQFHHHCGTGSHCYSAKRVSDGWTMTFKIPGLKNHKNESLPEMVKMPRSRSTQIPSRWSRDSAGSRAHDDITTPLFQCTSGNAQVSERQRERKRERTARTQRECTLTPSVVWKRDGEMICLTHGISRQSRSHPLFALSEFFRLFLAPGELCDVASEGQSGAHLPSRSAPSRDSPCLYFTAPHSAFWLFYNIHMVYCQFYNFQGAGSSPWISWLLWLSDLRTERERAHAVPPHRNPSGEKPADYRPVAICSWKKAWKFSIVPGKLFTFSPEEGATISNVPPLRCNWLSRATQVCSHWLGLT</sequence>
<feature type="region of interest" description="Disordered" evidence="6">
    <location>
        <begin position="426"/>
        <end position="465"/>
    </location>
</feature>
<dbReference type="PANTHER" id="PTHR46904:SF1">
    <property type="entry name" value="CENTROMERE PROTEIN T"/>
    <property type="match status" value="1"/>
</dbReference>
<evidence type="ECO:0000256" key="1">
    <source>
        <dbReference type="ARBA" id="ARBA00004123"/>
    </source>
</evidence>
<protein>
    <recommendedName>
        <fullName evidence="7">CENP-T/Histone H4 histone fold domain-containing protein</fullName>
    </recommendedName>
</protein>
<feature type="compositionally biased region" description="Basic and acidic residues" evidence="6">
    <location>
        <begin position="195"/>
        <end position="205"/>
    </location>
</feature>
<feature type="region of interest" description="Disordered" evidence="6">
    <location>
        <begin position="188"/>
        <end position="220"/>
    </location>
</feature>
<dbReference type="InterPro" id="IPR009072">
    <property type="entry name" value="Histone-fold"/>
</dbReference>
<feature type="compositionally biased region" description="Acidic residues" evidence="6">
    <location>
        <begin position="649"/>
        <end position="660"/>
    </location>
</feature>
<reference evidence="8 9" key="1">
    <citation type="submission" date="2023-09" db="EMBL/GenBank/DDBJ databases">
        <authorList>
            <person name="Wang M."/>
        </authorList>
    </citation>
    <scope>NUCLEOTIDE SEQUENCE [LARGE SCALE GENOMIC DNA]</scope>
    <source>
        <strain evidence="8">GT-2023</strain>
        <tissue evidence="8">Liver</tissue>
    </source>
</reference>
<evidence type="ECO:0000256" key="5">
    <source>
        <dbReference type="ARBA" id="ARBA00023242"/>
    </source>
</evidence>
<feature type="region of interest" description="Disordered" evidence="6">
    <location>
        <begin position="573"/>
        <end position="660"/>
    </location>
</feature>
<feature type="compositionally biased region" description="Low complexity" evidence="6">
    <location>
        <begin position="206"/>
        <end position="220"/>
    </location>
</feature>
<evidence type="ECO:0000256" key="4">
    <source>
        <dbReference type="ARBA" id="ARBA00022454"/>
    </source>
</evidence>
<feature type="region of interest" description="Disordered" evidence="6">
    <location>
        <begin position="116"/>
        <end position="142"/>
    </location>
</feature>
<evidence type="ECO:0000259" key="7">
    <source>
        <dbReference type="Pfam" id="PF15511"/>
    </source>
</evidence>
<proteinExistence type="inferred from homology"/>
<comment type="subcellular location">
    <subcellularLocation>
        <location evidence="2">Chromosome</location>
    </subcellularLocation>
    <subcellularLocation>
        <location evidence="1">Nucleus</location>
    </subcellularLocation>
</comment>
<keyword evidence="4" id="KW-0158">Chromosome</keyword>
<dbReference type="SUPFAM" id="SSF47113">
    <property type="entry name" value="Histone-fold"/>
    <property type="match status" value="1"/>
</dbReference>
<feature type="domain" description="CENP-T/Histone H4 histone fold" evidence="7">
    <location>
        <begin position="713"/>
        <end position="810"/>
    </location>
</feature>
<evidence type="ECO:0000313" key="9">
    <source>
        <dbReference type="Proteomes" id="UP001558613"/>
    </source>
</evidence>